<evidence type="ECO:0000313" key="3">
    <source>
        <dbReference type="Proteomes" id="UP000775547"/>
    </source>
</evidence>
<reference evidence="2" key="2">
    <citation type="submission" date="2021-10" db="EMBL/GenBank/DDBJ databases">
        <title>Phylogenomics reveals ancestral predisposition of the termite-cultivated fungus Termitomyces towards a domesticated lifestyle.</title>
        <authorList>
            <person name="Auxier B."/>
            <person name="Grum-Grzhimaylo A."/>
            <person name="Cardenas M.E."/>
            <person name="Lodge J.D."/>
            <person name="Laessoe T."/>
            <person name="Pedersen O."/>
            <person name="Smith M.E."/>
            <person name="Kuyper T.W."/>
            <person name="Franco-Molano E.A."/>
            <person name="Baroni T.J."/>
            <person name="Aanen D.K."/>
        </authorList>
    </citation>
    <scope>NUCLEOTIDE SEQUENCE</scope>
    <source>
        <strain evidence="2">AP01</strain>
        <tissue evidence="2">Mycelium</tissue>
    </source>
</reference>
<proteinExistence type="predicted"/>
<organism evidence="2 3">
    <name type="scientific">Asterophora parasitica</name>
    <dbReference type="NCBI Taxonomy" id="117018"/>
    <lineage>
        <taxon>Eukaryota</taxon>
        <taxon>Fungi</taxon>
        <taxon>Dikarya</taxon>
        <taxon>Basidiomycota</taxon>
        <taxon>Agaricomycotina</taxon>
        <taxon>Agaricomycetes</taxon>
        <taxon>Agaricomycetidae</taxon>
        <taxon>Agaricales</taxon>
        <taxon>Tricholomatineae</taxon>
        <taxon>Lyophyllaceae</taxon>
        <taxon>Asterophora</taxon>
    </lineage>
</organism>
<reference evidence="2" key="1">
    <citation type="submission" date="2020-07" db="EMBL/GenBank/DDBJ databases">
        <authorList>
            <person name="Nieuwenhuis M."/>
            <person name="Van De Peppel L.J.J."/>
        </authorList>
    </citation>
    <scope>NUCLEOTIDE SEQUENCE</scope>
    <source>
        <strain evidence="2">AP01</strain>
        <tissue evidence="2">Mycelium</tissue>
    </source>
</reference>
<dbReference type="OrthoDB" id="3220023at2759"/>
<dbReference type="EMBL" id="JABCKV010000061">
    <property type="protein sequence ID" value="KAG5644715.1"/>
    <property type="molecule type" value="Genomic_DNA"/>
</dbReference>
<dbReference type="AlphaFoldDB" id="A0A9P7KDB4"/>
<protein>
    <submittedName>
        <fullName evidence="2">Uncharacterized protein</fullName>
    </submittedName>
</protein>
<gene>
    <name evidence="2" type="ORF">DXG03_007938</name>
</gene>
<keyword evidence="3" id="KW-1185">Reference proteome</keyword>
<sequence>MSTFTEVSYAAFLFGGGICESCEKPTRAMYRSFGIRLRLCRDDAPYTESIGLRTGIVKLETARTAPMIIWNDTKMLSSTPKRTWSSAKNCTTGTHCNKRLIGATNWRMKLYFDLIALDIDQALLKLAENRKRKAQEILYTENRNAVAQHYQRLRSKQPQPILPSLPVFRRLPVVTMLQGSSPSTVGEGPSKVAHALKKEKFVTDRLNEQLKAWREQAQKDLGAVLGYPNWRTANTKVLHPVDRITARFLCTVCSKMETKYRDEESLDFAGACAHHCRGVKKRNKEDEVWKPETFVKDGKAIAALSKLLPLCTMEETSAEDKIKVEALSDTILCTSCESGIILNPKSLIGHSHRHDDMQFRVLSPEEAATYLEYPPVPSLVSTLGGPERRVKAARERVNFGCRHCLNAHKKKADGTEGEQPPQPPPQDATGEGDKPLPRGRGPKKATLKFSFNGLWSHIKEKHGIDSVRDEDVYAFEPIDLKQLTSK</sequence>
<comment type="caution">
    <text evidence="2">The sequence shown here is derived from an EMBL/GenBank/DDBJ whole genome shotgun (WGS) entry which is preliminary data.</text>
</comment>
<feature type="region of interest" description="Disordered" evidence="1">
    <location>
        <begin position="410"/>
        <end position="444"/>
    </location>
</feature>
<evidence type="ECO:0000313" key="2">
    <source>
        <dbReference type="EMBL" id="KAG5644715.1"/>
    </source>
</evidence>
<name>A0A9P7KDB4_9AGAR</name>
<accession>A0A9P7KDB4</accession>
<dbReference type="Proteomes" id="UP000775547">
    <property type="component" value="Unassembled WGS sequence"/>
</dbReference>
<evidence type="ECO:0000256" key="1">
    <source>
        <dbReference type="SAM" id="MobiDB-lite"/>
    </source>
</evidence>